<feature type="non-terminal residue" evidence="2">
    <location>
        <position position="90"/>
    </location>
</feature>
<evidence type="ECO:0000313" key="2">
    <source>
        <dbReference type="EMBL" id="CAA9515489.1"/>
    </source>
</evidence>
<gene>
    <name evidence="2" type="ORF">AVDCRST_MAG30-2740</name>
</gene>
<sequence>EPFIQEGAVGRGAPHGPHRRPEHREHAHHDQDLVARVHDLPGDGRAHDRRPRRPQARARLRLGVHGRPQARRVRADAPVPRPSGERQGPM</sequence>
<keyword evidence="2" id="KW-0687">Ribonucleoprotein</keyword>
<reference evidence="2" key="1">
    <citation type="submission" date="2020-02" db="EMBL/GenBank/DDBJ databases">
        <authorList>
            <person name="Meier V. D."/>
        </authorList>
    </citation>
    <scope>NUCLEOTIDE SEQUENCE</scope>
    <source>
        <strain evidence="2">AVDCRST_MAG30</strain>
    </source>
</reference>
<feature type="compositionally biased region" description="Basic and acidic residues" evidence="1">
    <location>
        <begin position="22"/>
        <end position="46"/>
    </location>
</feature>
<organism evidence="2">
    <name type="scientific">uncultured Solirubrobacteraceae bacterium</name>
    <dbReference type="NCBI Taxonomy" id="1162706"/>
    <lineage>
        <taxon>Bacteria</taxon>
        <taxon>Bacillati</taxon>
        <taxon>Actinomycetota</taxon>
        <taxon>Thermoleophilia</taxon>
        <taxon>Solirubrobacterales</taxon>
        <taxon>Solirubrobacteraceae</taxon>
        <taxon>environmental samples</taxon>
    </lineage>
</organism>
<feature type="compositionally biased region" description="Basic residues" evidence="1">
    <location>
        <begin position="47"/>
        <end position="72"/>
    </location>
</feature>
<proteinExistence type="predicted"/>
<evidence type="ECO:0000256" key="1">
    <source>
        <dbReference type="SAM" id="MobiDB-lite"/>
    </source>
</evidence>
<dbReference type="AlphaFoldDB" id="A0A6J4T6T7"/>
<name>A0A6J4T6T7_9ACTN</name>
<keyword evidence="2" id="KW-0689">Ribosomal protein</keyword>
<feature type="region of interest" description="Disordered" evidence="1">
    <location>
        <begin position="1"/>
        <end position="90"/>
    </location>
</feature>
<protein>
    <submittedName>
        <fullName evidence="2">SSU ribosomal protein S19p (S15e)</fullName>
    </submittedName>
</protein>
<dbReference type="GO" id="GO:0005840">
    <property type="term" value="C:ribosome"/>
    <property type="evidence" value="ECO:0007669"/>
    <property type="project" value="UniProtKB-KW"/>
</dbReference>
<feature type="non-terminal residue" evidence="2">
    <location>
        <position position="1"/>
    </location>
</feature>
<accession>A0A6J4T6T7</accession>
<dbReference type="EMBL" id="CADCVS010000355">
    <property type="protein sequence ID" value="CAA9515489.1"/>
    <property type="molecule type" value="Genomic_DNA"/>
</dbReference>